<dbReference type="Proteomes" id="UP000318733">
    <property type="component" value="Unassembled WGS sequence"/>
</dbReference>
<gene>
    <name evidence="1" type="ORF">FO440_09645</name>
</gene>
<protein>
    <submittedName>
        <fullName evidence="1">Uncharacterized protein</fullName>
    </submittedName>
</protein>
<evidence type="ECO:0000313" key="1">
    <source>
        <dbReference type="EMBL" id="TSJ44420.1"/>
    </source>
</evidence>
<keyword evidence="2" id="KW-1185">Reference proteome</keyword>
<dbReference type="RefSeq" id="WP_144247981.1">
    <property type="nucleotide sequence ID" value="NZ_VLPK01000001.1"/>
</dbReference>
<organism evidence="1 2">
    <name type="scientific">Mucilaginibacter corticis</name>
    <dbReference type="NCBI Taxonomy" id="2597670"/>
    <lineage>
        <taxon>Bacteria</taxon>
        <taxon>Pseudomonadati</taxon>
        <taxon>Bacteroidota</taxon>
        <taxon>Sphingobacteriia</taxon>
        <taxon>Sphingobacteriales</taxon>
        <taxon>Sphingobacteriaceae</taxon>
        <taxon>Mucilaginibacter</taxon>
    </lineage>
</organism>
<comment type="caution">
    <text evidence="1">The sequence shown here is derived from an EMBL/GenBank/DDBJ whole genome shotgun (WGS) entry which is preliminary data.</text>
</comment>
<reference evidence="1 2" key="1">
    <citation type="submission" date="2019-07" db="EMBL/GenBank/DDBJ databases">
        <authorList>
            <person name="Huq M.A."/>
        </authorList>
    </citation>
    <scope>NUCLEOTIDE SEQUENCE [LARGE SCALE GENOMIC DNA]</scope>
    <source>
        <strain evidence="1 2">MAH-19</strain>
    </source>
</reference>
<dbReference type="EMBL" id="VLPK01000001">
    <property type="protein sequence ID" value="TSJ44420.1"/>
    <property type="molecule type" value="Genomic_DNA"/>
</dbReference>
<name>A0A556MWW8_9SPHI</name>
<dbReference type="OrthoDB" id="798650at2"/>
<proteinExistence type="predicted"/>
<dbReference type="AlphaFoldDB" id="A0A556MWW8"/>
<accession>A0A556MWW8</accession>
<sequence>MESEELHSFAFCEAISGVEHAYRITEQADHVFGVEKDGVLIAELSFDSVWKQLSGNPLENQLFQKICDRIEDHYAQ</sequence>
<evidence type="ECO:0000313" key="2">
    <source>
        <dbReference type="Proteomes" id="UP000318733"/>
    </source>
</evidence>